<evidence type="ECO:0000313" key="2">
    <source>
        <dbReference type="EMBL" id="MBW0476207.1"/>
    </source>
</evidence>
<organism evidence="2 3">
    <name type="scientific">Austropuccinia psidii MF-1</name>
    <dbReference type="NCBI Taxonomy" id="1389203"/>
    <lineage>
        <taxon>Eukaryota</taxon>
        <taxon>Fungi</taxon>
        <taxon>Dikarya</taxon>
        <taxon>Basidiomycota</taxon>
        <taxon>Pucciniomycotina</taxon>
        <taxon>Pucciniomycetes</taxon>
        <taxon>Pucciniales</taxon>
        <taxon>Sphaerophragmiaceae</taxon>
        <taxon>Austropuccinia</taxon>
    </lineage>
</organism>
<feature type="region of interest" description="Disordered" evidence="1">
    <location>
        <begin position="178"/>
        <end position="206"/>
    </location>
</feature>
<evidence type="ECO:0000256" key="1">
    <source>
        <dbReference type="SAM" id="MobiDB-lite"/>
    </source>
</evidence>
<dbReference type="Proteomes" id="UP000765509">
    <property type="component" value="Unassembled WGS sequence"/>
</dbReference>
<accession>A0A9Q3C4L4</accession>
<reference evidence="2" key="1">
    <citation type="submission" date="2021-03" db="EMBL/GenBank/DDBJ databases">
        <title>Draft genome sequence of rust myrtle Austropuccinia psidii MF-1, a brazilian biotype.</title>
        <authorList>
            <person name="Quecine M.C."/>
            <person name="Pachon D.M.R."/>
            <person name="Bonatelli M.L."/>
            <person name="Correr F.H."/>
            <person name="Franceschini L.M."/>
            <person name="Leite T.F."/>
            <person name="Margarido G.R.A."/>
            <person name="Almeida C.A."/>
            <person name="Ferrarezi J.A."/>
            <person name="Labate C.A."/>
        </authorList>
    </citation>
    <scope>NUCLEOTIDE SEQUENCE</scope>
    <source>
        <strain evidence="2">MF-1</strain>
    </source>
</reference>
<sequence length="206" mass="22473">MAAAIQPGAKLGPNGHIISFMANWPPWGFYGIHAITPSNGHFMASTLFYGLRTYPAVIGLLGQFQLHQPPGLHLEFWAWWVILSSRGLQAPSPHFWIQGHPFHYWGFGLNSLYGPFRPPTASTARGVWAAVCKPGQVGPKPHFDPPEPFLATSSLDPKVTKNLMDTLLAIKPIGPNFGHGPPLNNSSTMASGNHQRPPDQLSPSFP</sequence>
<feature type="compositionally biased region" description="Polar residues" evidence="1">
    <location>
        <begin position="183"/>
        <end position="194"/>
    </location>
</feature>
<dbReference type="EMBL" id="AVOT02004383">
    <property type="protein sequence ID" value="MBW0476207.1"/>
    <property type="molecule type" value="Genomic_DNA"/>
</dbReference>
<gene>
    <name evidence="2" type="ORF">O181_015922</name>
</gene>
<dbReference type="AlphaFoldDB" id="A0A9Q3C4L4"/>
<protein>
    <submittedName>
        <fullName evidence="2">Uncharacterized protein</fullName>
    </submittedName>
</protein>
<comment type="caution">
    <text evidence="2">The sequence shown here is derived from an EMBL/GenBank/DDBJ whole genome shotgun (WGS) entry which is preliminary data.</text>
</comment>
<proteinExistence type="predicted"/>
<name>A0A9Q3C4L4_9BASI</name>
<keyword evidence="3" id="KW-1185">Reference proteome</keyword>
<evidence type="ECO:0000313" key="3">
    <source>
        <dbReference type="Proteomes" id="UP000765509"/>
    </source>
</evidence>